<dbReference type="PANTHER" id="PTHR35526">
    <property type="entry name" value="ANTI-SIGMA-F FACTOR RSBW-RELATED"/>
    <property type="match status" value="1"/>
</dbReference>
<proteinExistence type="predicted"/>
<comment type="caution">
    <text evidence="2">The sequence shown here is derived from an EMBL/GenBank/DDBJ whole genome shotgun (WGS) entry which is preliminary data.</text>
</comment>
<reference evidence="2 3" key="1">
    <citation type="submission" date="2020-04" db="EMBL/GenBank/DDBJ databases">
        <title>MicrobeNet Type strains.</title>
        <authorList>
            <person name="Nicholson A.C."/>
        </authorList>
    </citation>
    <scope>NUCLEOTIDE SEQUENCE [LARGE SCALE GENOMIC DNA]</scope>
    <source>
        <strain evidence="2 3">DSM 44445</strain>
    </source>
</reference>
<dbReference type="InterPro" id="IPR050267">
    <property type="entry name" value="Anti-sigma-factor_SerPK"/>
</dbReference>
<evidence type="ECO:0000259" key="1">
    <source>
        <dbReference type="PROSITE" id="PS50801"/>
    </source>
</evidence>
<dbReference type="InterPro" id="IPR036513">
    <property type="entry name" value="STAS_dom_sf"/>
</dbReference>
<dbReference type="Pfam" id="PF01740">
    <property type="entry name" value="STAS"/>
    <property type="match status" value="1"/>
</dbReference>
<dbReference type="Gene3D" id="3.30.750.24">
    <property type="entry name" value="STAS domain"/>
    <property type="match status" value="1"/>
</dbReference>
<protein>
    <submittedName>
        <fullName evidence="2">STAS domain-containing protein</fullName>
    </submittedName>
</protein>
<dbReference type="Gene3D" id="3.30.565.10">
    <property type="entry name" value="Histidine kinase-like ATPase, C-terminal domain"/>
    <property type="match status" value="1"/>
</dbReference>
<dbReference type="SUPFAM" id="SSF52091">
    <property type="entry name" value="SpoIIaa-like"/>
    <property type="match status" value="1"/>
</dbReference>
<dbReference type="EMBL" id="JAAXPE010000031">
    <property type="protein sequence ID" value="NKY88590.1"/>
    <property type="molecule type" value="Genomic_DNA"/>
</dbReference>
<feature type="domain" description="STAS" evidence="1">
    <location>
        <begin position="19"/>
        <end position="117"/>
    </location>
</feature>
<dbReference type="SUPFAM" id="SSF55874">
    <property type="entry name" value="ATPase domain of HSP90 chaperone/DNA topoisomerase II/histidine kinase"/>
    <property type="match status" value="1"/>
</dbReference>
<dbReference type="CDD" id="cd16936">
    <property type="entry name" value="HATPase_RsbW-like"/>
    <property type="match status" value="1"/>
</dbReference>
<evidence type="ECO:0000313" key="3">
    <source>
        <dbReference type="Proteomes" id="UP000523447"/>
    </source>
</evidence>
<dbReference type="InterPro" id="IPR002645">
    <property type="entry name" value="STAS_dom"/>
</dbReference>
<dbReference type="PROSITE" id="PS50801">
    <property type="entry name" value="STAS"/>
    <property type="match status" value="1"/>
</dbReference>
<dbReference type="PANTHER" id="PTHR35526:SF3">
    <property type="entry name" value="ANTI-SIGMA-F FACTOR RSBW"/>
    <property type="match status" value="1"/>
</dbReference>
<keyword evidence="3" id="KW-1185">Reference proteome</keyword>
<evidence type="ECO:0000313" key="2">
    <source>
        <dbReference type="EMBL" id="NKY88590.1"/>
    </source>
</evidence>
<organism evidence="2 3">
    <name type="scientific">Nocardia veterana</name>
    <dbReference type="NCBI Taxonomy" id="132249"/>
    <lineage>
        <taxon>Bacteria</taxon>
        <taxon>Bacillati</taxon>
        <taxon>Actinomycetota</taxon>
        <taxon>Actinomycetes</taxon>
        <taxon>Mycobacteriales</taxon>
        <taxon>Nocardiaceae</taxon>
        <taxon>Nocardia</taxon>
    </lineage>
</organism>
<dbReference type="AlphaFoldDB" id="A0A7X6M1I6"/>
<dbReference type="RefSeq" id="WP_051031338.1">
    <property type="nucleotide sequence ID" value="NZ_CAWPHS010000025.1"/>
</dbReference>
<dbReference type="CDD" id="cd07043">
    <property type="entry name" value="STAS_anti-anti-sigma_factors"/>
    <property type="match status" value="1"/>
</dbReference>
<sequence length="258" mass="28255">MDTAADIRWQPNEVECCTVLQPRGPLDAVTYRRFAAELVKYVVEQPRAVVVCLDELTVCSETALTAFTSARLRTADWPAVPIVLVARGDALRQRLVRSAIRRFLPIHASVPAAVAALADPPLRRRVDLTMALTADTGPRVRRFVDEVCTDWAIAGTSGDAQVIATEFVENAYQHGIFAEIADIDVHLEYRNDLLTVAVADPDPHEAVLLETEPEPSGRRTHGLHMVAGLAAAWGCAPRWPSGKIVWATLPTARPRQLG</sequence>
<gene>
    <name evidence="2" type="ORF">HGA07_23575</name>
</gene>
<dbReference type="InterPro" id="IPR036890">
    <property type="entry name" value="HATPase_C_sf"/>
</dbReference>
<dbReference type="Proteomes" id="UP000523447">
    <property type="component" value="Unassembled WGS sequence"/>
</dbReference>
<name>A0A7X6M1I6_9NOCA</name>
<accession>A0A7X6M1I6</accession>